<dbReference type="OrthoDB" id="9796191at2"/>
<evidence type="ECO:0000259" key="1">
    <source>
        <dbReference type="Pfam" id="PF13406"/>
    </source>
</evidence>
<dbReference type="Proteomes" id="UP000275048">
    <property type="component" value="Unassembled WGS sequence"/>
</dbReference>
<gene>
    <name evidence="2" type="ORF">EDM22_00395</name>
</gene>
<dbReference type="EMBL" id="RHHB01000001">
    <property type="protein sequence ID" value="RNB52492.1"/>
    <property type="molecule type" value="Genomic_DNA"/>
</dbReference>
<name>A0A3M8AMR6_9MICO</name>
<evidence type="ECO:0000313" key="3">
    <source>
        <dbReference type="Proteomes" id="UP000275048"/>
    </source>
</evidence>
<reference evidence="2 3" key="1">
    <citation type="submission" date="2018-10" db="EMBL/GenBank/DDBJ databases">
        <title>Isolation, diversity and antibacterial activity of antinobacteria from the wheat rhizosphere soil.</title>
        <authorList>
            <person name="Sun T."/>
        </authorList>
    </citation>
    <scope>NUCLEOTIDE SEQUENCE [LARGE SCALE GENOMIC DNA]</scope>
    <source>
        <strain evidence="2 3">SJ-23</strain>
    </source>
</reference>
<dbReference type="Pfam" id="PF13406">
    <property type="entry name" value="SLT_2"/>
    <property type="match status" value="1"/>
</dbReference>
<keyword evidence="3" id="KW-1185">Reference proteome</keyword>
<dbReference type="CDD" id="cd13399">
    <property type="entry name" value="Slt35-like"/>
    <property type="match status" value="1"/>
</dbReference>
<accession>A0A3M8AMR6</accession>
<evidence type="ECO:0000313" key="2">
    <source>
        <dbReference type="EMBL" id="RNB52492.1"/>
    </source>
</evidence>
<sequence length="197" mass="20603">MAVLLPRVDPEWTARIAAATGIPERALSAYASAHVSIADEQPECGVDWATIAAIGSIESNHGRYAGAVLDESGHSDPAIVGRALDGVGVVKIADTDQGLLDGDPTWDRAVGPMQFIPSTWVEWGSDANGDDVADPNQIDDAALATARYLCASGPMTSDGAWRAAIYSYNHDSDYVDKVARVANEYAAAAEQALSGGE</sequence>
<dbReference type="PANTHER" id="PTHR30163">
    <property type="entry name" value="MEMBRANE-BOUND LYTIC MUREIN TRANSGLYCOSYLASE B"/>
    <property type="match status" value="1"/>
</dbReference>
<dbReference type="InterPro" id="IPR043426">
    <property type="entry name" value="MltB-like"/>
</dbReference>
<dbReference type="AlphaFoldDB" id="A0A3M8AMR6"/>
<dbReference type="GO" id="GO:0008933">
    <property type="term" value="F:peptidoglycan lytic transglycosylase activity"/>
    <property type="evidence" value="ECO:0007669"/>
    <property type="project" value="TreeGrafter"/>
</dbReference>
<dbReference type="Gene3D" id="1.10.530.10">
    <property type="match status" value="1"/>
</dbReference>
<organism evidence="2 3">
    <name type="scientific">Agromyces tardus</name>
    <dbReference type="NCBI Taxonomy" id="2583849"/>
    <lineage>
        <taxon>Bacteria</taxon>
        <taxon>Bacillati</taxon>
        <taxon>Actinomycetota</taxon>
        <taxon>Actinomycetes</taxon>
        <taxon>Micrococcales</taxon>
        <taxon>Microbacteriaceae</taxon>
        <taxon>Agromyces</taxon>
    </lineage>
</organism>
<dbReference type="InterPro" id="IPR023346">
    <property type="entry name" value="Lysozyme-like_dom_sf"/>
</dbReference>
<proteinExistence type="predicted"/>
<feature type="domain" description="Transglycosylase SLT" evidence="1">
    <location>
        <begin position="106"/>
        <end position="156"/>
    </location>
</feature>
<dbReference type="SUPFAM" id="SSF53955">
    <property type="entry name" value="Lysozyme-like"/>
    <property type="match status" value="1"/>
</dbReference>
<dbReference type="GO" id="GO:0009253">
    <property type="term" value="P:peptidoglycan catabolic process"/>
    <property type="evidence" value="ECO:0007669"/>
    <property type="project" value="TreeGrafter"/>
</dbReference>
<comment type="caution">
    <text evidence="2">The sequence shown here is derived from an EMBL/GenBank/DDBJ whole genome shotgun (WGS) entry which is preliminary data.</text>
</comment>
<dbReference type="InterPro" id="IPR031304">
    <property type="entry name" value="SLT_2"/>
</dbReference>
<dbReference type="PANTHER" id="PTHR30163:SF8">
    <property type="entry name" value="LYTIC MUREIN TRANSGLYCOSYLASE"/>
    <property type="match status" value="1"/>
</dbReference>
<protein>
    <recommendedName>
        <fullName evidence="1">Transglycosylase SLT domain-containing protein</fullName>
    </recommendedName>
</protein>